<organism evidence="2 3">
    <name type="scientific">Cyprinus carpio</name>
    <name type="common">Common carp</name>
    <dbReference type="NCBI Taxonomy" id="7962"/>
    <lineage>
        <taxon>Eukaryota</taxon>
        <taxon>Metazoa</taxon>
        <taxon>Chordata</taxon>
        <taxon>Craniata</taxon>
        <taxon>Vertebrata</taxon>
        <taxon>Euteleostomi</taxon>
        <taxon>Actinopterygii</taxon>
        <taxon>Neopterygii</taxon>
        <taxon>Teleostei</taxon>
        <taxon>Ostariophysi</taxon>
        <taxon>Cypriniformes</taxon>
        <taxon>Cyprinidae</taxon>
        <taxon>Cyprininae</taxon>
        <taxon>Cyprinus</taxon>
    </lineage>
</organism>
<evidence type="ECO:0000313" key="3">
    <source>
        <dbReference type="Proteomes" id="UP000694427"/>
    </source>
</evidence>
<evidence type="ECO:0000313" key="2">
    <source>
        <dbReference type="Ensembl" id="ENSCCRP00010087939.1"/>
    </source>
</evidence>
<dbReference type="InterPro" id="IPR029055">
    <property type="entry name" value="Ntn_hydrolases_N"/>
</dbReference>
<reference evidence="2" key="2">
    <citation type="submission" date="2025-09" db="UniProtKB">
        <authorList>
            <consortium name="Ensembl"/>
        </authorList>
    </citation>
    <scope>IDENTIFICATION</scope>
</reference>
<dbReference type="GO" id="GO:0033345">
    <property type="term" value="P:L-asparagine catabolic process via L-aspartate"/>
    <property type="evidence" value="ECO:0007669"/>
    <property type="project" value="TreeGrafter"/>
</dbReference>
<dbReference type="AlphaFoldDB" id="A0A8C1NAJ5"/>
<evidence type="ECO:0000256" key="1">
    <source>
        <dbReference type="ARBA" id="ARBA00010872"/>
    </source>
</evidence>
<dbReference type="GO" id="GO:0016787">
    <property type="term" value="F:hydrolase activity"/>
    <property type="evidence" value="ECO:0007669"/>
    <property type="project" value="InterPro"/>
</dbReference>
<dbReference type="PANTHER" id="PTHR10188">
    <property type="entry name" value="L-ASPARAGINASE"/>
    <property type="match status" value="1"/>
</dbReference>
<name>A0A8C1NAJ5_CYPCA</name>
<sequence length="76" mass="8176">MKPDFTLMIHGGAGEEIMLNEKVIGTIEFALQTALTLGAQVLFQGGSSLDAVQRSVAALEDCFLFNAEKETTLKSE</sequence>
<proteinExistence type="inferred from homology"/>
<protein>
    <submittedName>
        <fullName evidence="2">Uncharacterized protein</fullName>
    </submittedName>
</protein>
<comment type="similarity">
    <text evidence="1">Belongs to the Ntn-hydrolase family.</text>
</comment>
<dbReference type="Ensembl" id="ENSCCRT00010097513.1">
    <property type="protein sequence ID" value="ENSCCRP00010087939.1"/>
    <property type="gene ID" value="ENSCCRG00010038403.1"/>
</dbReference>
<reference evidence="2" key="1">
    <citation type="submission" date="2025-08" db="UniProtKB">
        <authorList>
            <consortium name="Ensembl"/>
        </authorList>
    </citation>
    <scope>IDENTIFICATION</scope>
</reference>
<keyword evidence="3" id="KW-1185">Reference proteome</keyword>
<accession>A0A8C1NAJ5</accession>
<dbReference type="PANTHER" id="PTHR10188:SF42">
    <property type="entry name" value="SI:CH211-256M1.8"/>
    <property type="match status" value="1"/>
</dbReference>
<dbReference type="SUPFAM" id="SSF56235">
    <property type="entry name" value="N-terminal nucleophile aminohydrolases (Ntn hydrolases)"/>
    <property type="match status" value="1"/>
</dbReference>
<dbReference type="InterPro" id="IPR000246">
    <property type="entry name" value="Peptidase_T2"/>
</dbReference>
<dbReference type="Proteomes" id="UP000694427">
    <property type="component" value="Unplaced"/>
</dbReference>
<dbReference type="Pfam" id="PF01112">
    <property type="entry name" value="Asparaginase_2"/>
    <property type="match status" value="1"/>
</dbReference>
<dbReference type="GO" id="GO:0005737">
    <property type="term" value="C:cytoplasm"/>
    <property type="evidence" value="ECO:0007669"/>
    <property type="project" value="TreeGrafter"/>
</dbReference>